<gene>
    <name evidence="1" type="ORF">A3J46_03935</name>
</gene>
<name>A0A1F8FCB6_9BACT</name>
<sequence>MKLAIALIIFSWALVNTFDLPQQHPVPDNQALSFNWFKQWRKKPSIPEPKSIVTPEHRPIVIPEHKTITIPKARPIVTPEHKPVTTTNLGQQFQLLEGEVMGAKQNKSLFNLEHANRILKDLVNLENKGYSKTETDKLRQIVYQLTPDFNKTSNTQPSSQNCIKANPTLIADITDFSKIQKITAPGTDSSEGPKGHSFVWTGGQRVPVYAPVDMVLDSGSYVKDNADAPAQYILWFLVKGYCDFQVKFDHIDEPIESIRQNFSSIPKIADSRGIYVANKVEFKAGQLLGYTKGNTSSGNWDFGLYDMSKEGLLAKYGSQGSHRNAVCWVDFYSSERKELYRRLLEGPKLLCSF</sequence>
<accession>A0A1F8FCB6</accession>
<reference evidence="1 2" key="1">
    <citation type="journal article" date="2016" name="Nat. Commun.">
        <title>Thousands of microbial genomes shed light on interconnected biogeochemical processes in an aquifer system.</title>
        <authorList>
            <person name="Anantharaman K."/>
            <person name="Brown C.T."/>
            <person name="Hug L.A."/>
            <person name="Sharon I."/>
            <person name="Castelle C.J."/>
            <person name="Probst A.J."/>
            <person name="Thomas B.C."/>
            <person name="Singh A."/>
            <person name="Wilkins M.J."/>
            <person name="Karaoz U."/>
            <person name="Brodie E.L."/>
            <person name="Williams K.H."/>
            <person name="Hubbard S.S."/>
            <person name="Banfield J.F."/>
        </authorList>
    </citation>
    <scope>NUCLEOTIDE SEQUENCE [LARGE SCALE GENOMIC DNA]</scope>
</reference>
<organism evidence="1 2">
    <name type="scientific">Candidatus Yanofskybacteria bacterium RIFCSPHIGHO2_02_FULL_41_11</name>
    <dbReference type="NCBI Taxonomy" id="1802675"/>
    <lineage>
        <taxon>Bacteria</taxon>
        <taxon>Candidatus Yanofskyibacteriota</taxon>
    </lineage>
</organism>
<evidence type="ECO:0000313" key="2">
    <source>
        <dbReference type="Proteomes" id="UP000177167"/>
    </source>
</evidence>
<protein>
    <submittedName>
        <fullName evidence="1">Uncharacterized protein</fullName>
    </submittedName>
</protein>
<evidence type="ECO:0000313" key="1">
    <source>
        <dbReference type="EMBL" id="OGN09889.1"/>
    </source>
</evidence>
<dbReference type="AlphaFoldDB" id="A0A1F8FCB6"/>
<proteinExistence type="predicted"/>
<dbReference type="EMBL" id="MGJP01000023">
    <property type="protein sequence ID" value="OGN09889.1"/>
    <property type="molecule type" value="Genomic_DNA"/>
</dbReference>
<dbReference type="Proteomes" id="UP000177167">
    <property type="component" value="Unassembled WGS sequence"/>
</dbReference>
<comment type="caution">
    <text evidence="1">The sequence shown here is derived from an EMBL/GenBank/DDBJ whole genome shotgun (WGS) entry which is preliminary data.</text>
</comment>